<feature type="domain" description="Autophagy protein ATG5 alpha-helical bundle region" evidence="2">
    <location>
        <begin position="157"/>
        <end position="210"/>
    </location>
</feature>
<dbReference type="OrthoDB" id="3971982at2759"/>
<proteinExistence type="predicted"/>
<dbReference type="Pfam" id="PF20637">
    <property type="entry name" value="ATG5_HBR"/>
    <property type="match status" value="1"/>
</dbReference>
<gene>
    <name evidence="3" type="ORF">HGUI_02946</name>
</gene>
<dbReference type="VEuPathDB" id="FungiDB:HGUI_02946"/>
<dbReference type="Gene3D" id="1.10.246.190">
    <property type="entry name" value="Autophagy protein Apg5, helix rich domain"/>
    <property type="match status" value="1"/>
</dbReference>
<dbReference type="Proteomes" id="UP000183365">
    <property type="component" value="Unassembled WGS sequence"/>
</dbReference>
<accession>A0A1L0B2X3</accession>
<dbReference type="InterPro" id="IPR042526">
    <property type="entry name" value="Atg5_HR"/>
</dbReference>
<evidence type="ECO:0000259" key="1">
    <source>
        <dbReference type="Pfam" id="PF04106"/>
    </source>
</evidence>
<keyword evidence="4" id="KW-1185">Reference proteome</keyword>
<evidence type="ECO:0000313" key="4">
    <source>
        <dbReference type="Proteomes" id="UP000183365"/>
    </source>
</evidence>
<name>A0A1L0B2X3_9ASCO</name>
<evidence type="ECO:0000313" key="3">
    <source>
        <dbReference type="EMBL" id="SGZ40746.1"/>
    </source>
</evidence>
<dbReference type="Pfam" id="PF04106">
    <property type="entry name" value="ATG5_UblB"/>
    <property type="match status" value="1"/>
</dbReference>
<organism evidence="3 4">
    <name type="scientific">Hanseniaspora guilliermondii</name>
    <dbReference type="NCBI Taxonomy" id="56406"/>
    <lineage>
        <taxon>Eukaryota</taxon>
        <taxon>Fungi</taxon>
        <taxon>Dikarya</taxon>
        <taxon>Ascomycota</taxon>
        <taxon>Saccharomycotina</taxon>
        <taxon>Saccharomycetes</taxon>
        <taxon>Saccharomycodales</taxon>
        <taxon>Saccharomycodaceae</taxon>
        <taxon>Hanseniaspora</taxon>
    </lineage>
</organism>
<dbReference type="EMBL" id="FQNF01000062">
    <property type="protein sequence ID" value="SGZ40746.1"/>
    <property type="molecule type" value="Genomic_DNA"/>
</dbReference>
<feature type="domain" description="Autophagy protein ATG5 UblB" evidence="1">
    <location>
        <begin position="221"/>
        <end position="294"/>
    </location>
</feature>
<protein>
    <recommendedName>
        <fullName evidence="5">Autophagy protein 5</fullName>
    </recommendedName>
</protein>
<evidence type="ECO:0008006" key="5">
    <source>
        <dbReference type="Google" id="ProtNLM"/>
    </source>
</evidence>
<dbReference type="AlphaFoldDB" id="A0A1L0B2X3"/>
<dbReference type="InterPro" id="IPR048318">
    <property type="entry name" value="ATG5_UblB"/>
</dbReference>
<evidence type="ECO:0000259" key="2">
    <source>
        <dbReference type="Pfam" id="PF20637"/>
    </source>
</evidence>
<reference evidence="4" key="1">
    <citation type="submission" date="2016-11" db="EMBL/GenBank/DDBJ databases">
        <authorList>
            <person name="Guldener U."/>
        </authorList>
    </citation>
    <scope>NUCLEOTIDE SEQUENCE [LARGE SCALE GENOMIC DNA]</scope>
</reference>
<dbReference type="InterPro" id="IPR048940">
    <property type="entry name" value="ATG5_HBR"/>
</dbReference>
<sequence length="300" mass="35689">MLKNIVSAYTTHNHSAKESKPKDSQVTDIDHDIKKLLFNKTLLLRFIYKRQQITISLRNNSKIVYFIDMIGKLLNFEHNVDINKIQFLLENKYDLKGFQHYFIIDLLSLYKKEITFDELNKEKQVFEVYINFQGSPDLYNSIDSVKVEDYNCKNSYRLNFFEDWKQATHIMYNNSKRILKMSVNDSDALWNSYFFPTDNNKSEKFYNVLTKNKLILLERKVPCRIFYLYEDKLVMRQPIVEPECTLETLLSKIDIMNNTYAVQIQGIHIENLGFNMNELYDIFHSPNGFLCICLNNKHTS</sequence>
<dbReference type="Gene3D" id="3.10.20.90">
    <property type="entry name" value="Phosphatidylinositol 3-kinase Catalytic Subunit, Chain A, domain 1"/>
    <property type="match status" value="1"/>
</dbReference>